<dbReference type="Proteomes" id="UP001499954">
    <property type="component" value="Unassembled WGS sequence"/>
</dbReference>
<protein>
    <submittedName>
        <fullName evidence="1">Uncharacterized protein</fullName>
    </submittedName>
</protein>
<comment type="caution">
    <text evidence="1">The sequence shown here is derived from an EMBL/GenBank/DDBJ whole genome shotgun (WGS) entry which is preliminary data.</text>
</comment>
<proteinExistence type="predicted"/>
<name>A0ABP5CR31_9MICO</name>
<gene>
    <name evidence="1" type="ORF">GCM10009717_36540</name>
</gene>
<reference evidence="2" key="1">
    <citation type="journal article" date="2019" name="Int. J. Syst. Evol. Microbiol.">
        <title>The Global Catalogue of Microorganisms (GCM) 10K type strain sequencing project: providing services to taxonomists for standard genome sequencing and annotation.</title>
        <authorList>
            <consortium name="The Broad Institute Genomics Platform"/>
            <consortium name="The Broad Institute Genome Sequencing Center for Infectious Disease"/>
            <person name="Wu L."/>
            <person name="Ma J."/>
        </authorList>
    </citation>
    <scope>NUCLEOTIDE SEQUENCE [LARGE SCALE GENOMIC DNA]</scope>
    <source>
        <strain evidence="2">JCM 13584</strain>
    </source>
</reference>
<evidence type="ECO:0000313" key="1">
    <source>
        <dbReference type="EMBL" id="GAA1966356.1"/>
    </source>
</evidence>
<organism evidence="1 2">
    <name type="scientific">Agromyces allii</name>
    <dbReference type="NCBI Taxonomy" id="393607"/>
    <lineage>
        <taxon>Bacteria</taxon>
        <taxon>Bacillati</taxon>
        <taxon>Actinomycetota</taxon>
        <taxon>Actinomycetes</taxon>
        <taxon>Micrococcales</taxon>
        <taxon>Microbacteriaceae</taxon>
        <taxon>Agromyces</taxon>
    </lineage>
</organism>
<accession>A0ABP5CR31</accession>
<evidence type="ECO:0000313" key="2">
    <source>
        <dbReference type="Proteomes" id="UP001499954"/>
    </source>
</evidence>
<sequence>MVVPVLVAERRLGAVVLRDAALEGREAGERLGSAAVVVRHSFLLHGEPLAAAPAGSLVAWRSATSEKTIERGVLFRMSRLHAVTSL</sequence>
<dbReference type="EMBL" id="BAAAMK010000011">
    <property type="protein sequence ID" value="GAA1966356.1"/>
    <property type="molecule type" value="Genomic_DNA"/>
</dbReference>
<keyword evidence="2" id="KW-1185">Reference proteome</keyword>